<comment type="caution">
    <text evidence="2">The sequence shown here is derived from an EMBL/GenBank/DDBJ whole genome shotgun (WGS) entry which is preliminary data.</text>
</comment>
<feature type="chain" id="PRO_5042207277" evidence="1">
    <location>
        <begin position="18"/>
        <end position="396"/>
    </location>
</feature>
<organism evidence="2 3">
    <name type="scientific">Chaetoceros tenuissimus</name>
    <dbReference type="NCBI Taxonomy" id="426638"/>
    <lineage>
        <taxon>Eukaryota</taxon>
        <taxon>Sar</taxon>
        <taxon>Stramenopiles</taxon>
        <taxon>Ochrophyta</taxon>
        <taxon>Bacillariophyta</taxon>
        <taxon>Coscinodiscophyceae</taxon>
        <taxon>Chaetocerotophycidae</taxon>
        <taxon>Chaetocerotales</taxon>
        <taxon>Chaetocerotaceae</taxon>
        <taxon>Chaetoceros</taxon>
    </lineage>
</organism>
<sequence length="396" mass="45440">MIYRLAISAVLLAEAAAFSPSQITQKQLTSLFMSDDADAMNVSPQESVNDKEKSKKILMEIGEGDRQYPDWFYEEFQEEFVDILAEDDDPSAIDPETLGKWDETDLEGRLEYEFDPSKGDADPNILNPKYEHVSDVPVDEEGVELMYDPIFGKANPIDERTIINPPDSFVIDDETRDDSIVTPTFYDGDIELDFNADVKSFRKSLKIVDTYIDPYLNMEVPRHSAKWYGYPEKMNYPDKPDLENRFTKEEDKTDFLKLTPYQARKKAIELARSKNNEWLPKGKSVQFHNSKTDIFKKKGVLTGSLIKGDIDKKVKAKIQPALDILGSSAELLEINDTTFRFHYHGLIKNKRGMAAWTETLIRDCGVECTGVVFETGFRKRDPYYDGGDRYFRPIFS</sequence>
<keyword evidence="3" id="KW-1185">Reference proteome</keyword>
<dbReference type="AlphaFoldDB" id="A0AAD3CS79"/>
<name>A0AAD3CS79_9STRA</name>
<proteinExistence type="predicted"/>
<accession>A0AAD3CS79</accession>
<reference evidence="2 3" key="1">
    <citation type="journal article" date="2021" name="Sci. Rep.">
        <title>The genome of the diatom Chaetoceros tenuissimus carries an ancient integrated fragment of an extant virus.</title>
        <authorList>
            <person name="Hongo Y."/>
            <person name="Kimura K."/>
            <person name="Takaki Y."/>
            <person name="Yoshida Y."/>
            <person name="Baba S."/>
            <person name="Kobayashi G."/>
            <person name="Nagasaki K."/>
            <person name="Hano T."/>
            <person name="Tomaru Y."/>
        </authorList>
    </citation>
    <scope>NUCLEOTIDE SEQUENCE [LARGE SCALE GENOMIC DNA]</scope>
    <source>
        <strain evidence="2 3">NIES-3715</strain>
    </source>
</reference>
<feature type="signal peptide" evidence="1">
    <location>
        <begin position="1"/>
        <end position="17"/>
    </location>
</feature>
<evidence type="ECO:0000313" key="3">
    <source>
        <dbReference type="Proteomes" id="UP001054902"/>
    </source>
</evidence>
<evidence type="ECO:0000313" key="2">
    <source>
        <dbReference type="EMBL" id="GFH50829.1"/>
    </source>
</evidence>
<gene>
    <name evidence="2" type="ORF">CTEN210_07305</name>
</gene>
<protein>
    <submittedName>
        <fullName evidence="2">Uncharacterized protein</fullName>
    </submittedName>
</protein>
<dbReference type="EMBL" id="BLLK01000040">
    <property type="protein sequence ID" value="GFH50829.1"/>
    <property type="molecule type" value="Genomic_DNA"/>
</dbReference>
<keyword evidence="1" id="KW-0732">Signal</keyword>
<evidence type="ECO:0000256" key="1">
    <source>
        <dbReference type="SAM" id="SignalP"/>
    </source>
</evidence>
<dbReference type="Proteomes" id="UP001054902">
    <property type="component" value="Unassembled WGS sequence"/>
</dbReference>